<evidence type="ECO:0000256" key="6">
    <source>
        <dbReference type="ARBA" id="ARBA00023170"/>
    </source>
</evidence>
<keyword evidence="7" id="KW-0325">Glycoprotein</keyword>
<evidence type="ECO:0000256" key="9">
    <source>
        <dbReference type="SAM" id="Phobius"/>
    </source>
</evidence>
<evidence type="ECO:0000256" key="8">
    <source>
        <dbReference type="SAM" id="MobiDB-lite"/>
    </source>
</evidence>
<protein>
    <recommendedName>
        <fullName evidence="11">Fibronectin type-III domain-containing protein</fullName>
    </recommendedName>
</protein>
<dbReference type="InterPro" id="IPR003961">
    <property type="entry name" value="FN3_dom"/>
</dbReference>
<sequence length="362" mass="41174">MTLLLVGLFLGNIPSFAFSASSQPKINCLIINLEYVNCTWTEQVHNYSFKSMFTHAEILDCPNYLRIDGTRNINVGCVFPCEKAQRFNTLKTWLYSDNGSLVTEQEHNLKAYVKLYPPVNLSVVEKTDTELWLYWNITKNDRECTESEVRHRTDNNAWKNTTPGHRTSFSLPFPSNKRYEFQVRARIESSCGESKFWSDWSEPVYWGYLKTNNTTDPVNMSVMSLVLCTAGATVILVMLSCLLVHSERLRIILIPVVPNAGRNVSNYLAALFDNYDGNVEKWLSMPKDLENGFKPNFTERACPVREYRIVSQSSTDSESILSNPTDLSPDYQCMHSYSSASTIPGSSETIQTEDLPQVDNAV</sequence>
<comment type="subcellular location">
    <subcellularLocation>
        <location evidence="1">Membrane</location>
        <topology evidence="1">Single-pass type I membrane protein</topology>
    </subcellularLocation>
</comment>
<evidence type="ECO:0000256" key="2">
    <source>
        <dbReference type="ARBA" id="ARBA00022692"/>
    </source>
</evidence>
<evidence type="ECO:0000256" key="3">
    <source>
        <dbReference type="ARBA" id="ARBA00022729"/>
    </source>
</evidence>
<keyword evidence="6" id="KW-0675">Receptor</keyword>
<evidence type="ECO:0000256" key="1">
    <source>
        <dbReference type="ARBA" id="ARBA00004479"/>
    </source>
</evidence>
<name>A0A7J6CMM5_9TELE</name>
<dbReference type="SUPFAM" id="SSF49265">
    <property type="entry name" value="Fibronectin type III"/>
    <property type="match status" value="2"/>
</dbReference>
<accession>A0A7J6CMM5</accession>
<keyword evidence="13" id="KW-1185">Reference proteome</keyword>
<proteinExistence type="predicted"/>
<reference evidence="12 13" key="1">
    <citation type="submission" date="2020-04" db="EMBL/GenBank/DDBJ databases">
        <title>Chromosome-level genome assembly of a cyprinid fish Onychostoma macrolepis by integration of Nanopore Sequencing, Bionano and Hi-C technology.</title>
        <authorList>
            <person name="Wang D."/>
        </authorList>
    </citation>
    <scope>NUCLEOTIDE SEQUENCE [LARGE SCALE GENOMIC DNA]</scope>
    <source>
        <strain evidence="12">SWU-2019</strain>
        <tissue evidence="12">Muscle</tissue>
    </source>
</reference>
<dbReference type="PROSITE" id="PS01355">
    <property type="entry name" value="HEMATOPO_REC_S_F1"/>
    <property type="match status" value="1"/>
</dbReference>
<feature type="domain" description="Fibronectin type-III" evidence="11">
    <location>
        <begin position="117"/>
        <end position="214"/>
    </location>
</feature>
<evidence type="ECO:0000259" key="11">
    <source>
        <dbReference type="PROSITE" id="PS50853"/>
    </source>
</evidence>
<dbReference type="InterPro" id="IPR048651">
    <property type="entry name" value="CRLF2-like_D1"/>
</dbReference>
<feature type="compositionally biased region" description="Polar residues" evidence="8">
    <location>
        <begin position="338"/>
        <end position="354"/>
    </location>
</feature>
<dbReference type="Proteomes" id="UP000579812">
    <property type="component" value="Unassembled WGS sequence"/>
</dbReference>
<keyword evidence="5 9" id="KW-0472">Membrane</keyword>
<keyword evidence="4 9" id="KW-1133">Transmembrane helix</keyword>
<keyword evidence="3 10" id="KW-0732">Signal</keyword>
<dbReference type="PANTHER" id="PTHR23037">
    <property type="entry name" value="CYTOKINE RECEPTOR"/>
    <property type="match status" value="1"/>
</dbReference>
<keyword evidence="2 9" id="KW-0812">Transmembrane</keyword>
<dbReference type="Pfam" id="PF21604">
    <property type="entry name" value="CRLF2_D1"/>
    <property type="match status" value="1"/>
</dbReference>
<evidence type="ECO:0000313" key="12">
    <source>
        <dbReference type="EMBL" id="KAF4108304.1"/>
    </source>
</evidence>
<feature type="region of interest" description="Disordered" evidence="8">
    <location>
        <begin position="338"/>
        <end position="362"/>
    </location>
</feature>
<gene>
    <name evidence="12" type="ORF">G5714_011063</name>
</gene>
<dbReference type="FunFam" id="2.60.40.10:FF:000754">
    <property type="entry name" value="Cytokine receptor common subunit gamma"/>
    <property type="match status" value="1"/>
</dbReference>
<dbReference type="GO" id="GO:0004896">
    <property type="term" value="F:cytokine receptor activity"/>
    <property type="evidence" value="ECO:0007669"/>
    <property type="project" value="InterPro"/>
</dbReference>
<evidence type="ECO:0000256" key="4">
    <source>
        <dbReference type="ARBA" id="ARBA00022989"/>
    </source>
</evidence>
<dbReference type="GO" id="GO:0009897">
    <property type="term" value="C:external side of plasma membrane"/>
    <property type="evidence" value="ECO:0007669"/>
    <property type="project" value="TreeGrafter"/>
</dbReference>
<dbReference type="PANTHER" id="PTHR23037:SF47">
    <property type="entry name" value="INTERLEUKIN 2 RECEPTOR SUBUNIT GAMMA"/>
    <property type="match status" value="1"/>
</dbReference>
<comment type="caution">
    <text evidence="12">The sequence shown here is derived from an EMBL/GenBank/DDBJ whole genome shotgun (WGS) entry which is preliminary data.</text>
</comment>
<dbReference type="EMBL" id="JAAMOB010000010">
    <property type="protein sequence ID" value="KAF4108304.1"/>
    <property type="molecule type" value="Genomic_DNA"/>
</dbReference>
<dbReference type="CDD" id="cd00063">
    <property type="entry name" value="FN3"/>
    <property type="match status" value="1"/>
</dbReference>
<dbReference type="InterPro" id="IPR013783">
    <property type="entry name" value="Ig-like_fold"/>
</dbReference>
<evidence type="ECO:0000256" key="5">
    <source>
        <dbReference type="ARBA" id="ARBA00023136"/>
    </source>
</evidence>
<evidence type="ECO:0000256" key="10">
    <source>
        <dbReference type="SAM" id="SignalP"/>
    </source>
</evidence>
<dbReference type="AlphaFoldDB" id="A0A7J6CMM5"/>
<dbReference type="InterPro" id="IPR003531">
    <property type="entry name" value="Hempt_rcpt_S_F1_CS"/>
</dbReference>
<evidence type="ECO:0000313" key="13">
    <source>
        <dbReference type="Proteomes" id="UP000579812"/>
    </source>
</evidence>
<feature type="chain" id="PRO_5029818880" description="Fibronectin type-III domain-containing protein" evidence="10">
    <location>
        <begin position="20"/>
        <end position="362"/>
    </location>
</feature>
<dbReference type="OrthoDB" id="8942047at2759"/>
<feature type="signal peptide" evidence="10">
    <location>
        <begin position="1"/>
        <end position="19"/>
    </location>
</feature>
<feature type="transmembrane region" description="Helical" evidence="9">
    <location>
        <begin position="222"/>
        <end position="244"/>
    </location>
</feature>
<dbReference type="PROSITE" id="PS50853">
    <property type="entry name" value="FN3"/>
    <property type="match status" value="1"/>
</dbReference>
<evidence type="ECO:0000256" key="7">
    <source>
        <dbReference type="ARBA" id="ARBA00023180"/>
    </source>
</evidence>
<dbReference type="InterPro" id="IPR036116">
    <property type="entry name" value="FN3_sf"/>
</dbReference>
<dbReference type="Gene3D" id="2.60.40.10">
    <property type="entry name" value="Immunoglobulins"/>
    <property type="match status" value="2"/>
</dbReference>
<organism evidence="12 13">
    <name type="scientific">Onychostoma macrolepis</name>
    <dbReference type="NCBI Taxonomy" id="369639"/>
    <lineage>
        <taxon>Eukaryota</taxon>
        <taxon>Metazoa</taxon>
        <taxon>Chordata</taxon>
        <taxon>Craniata</taxon>
        <taxon>Vertebrata</taxon>
        <taxon>Euteleostomi</taxon>
        <taxon>Actinopterygii</taxon>
        <taxon>Neopterygii</taxon>
        <taxon>Teleostei</taxon>
        <taxon>Ostariophysi</taxon>
        <taxon>Cypriniformes</taxon>
        <taxon>Cyprinidae</taxon>
        <taxon>Acrossocheilinae</taxon>
        <taxon>Onychostoma</taxon>
    </lineage>
</organism>